<evidence type="ECO:0000313" key="1">
    <source>
        <dbReference type="EMBL" id="ONL94896.1"/>
    </source>
</evidence>
<proteinExistence type="predicted"/>
<dbReference type="InParanoid" id="A0A1D6JSL4"/>
<dbReference type="PaxDb" id="4577-GRMZM2G351810_P02"/>
<dbReference type="AlphaFoldDB" id="A0A1D6JSL4"/>
<sequence length="53" mass="6150">MDNQSCMHPLDTAFCLAINPQYHFLNGVSDASSQVETIELFVYFHKMKQLVWT</sequence>
<name>A0A1D6JSL4_MAIZE</name>
<accession>A0A1D6JSL4</accession>
<organism evidence="1">
    <name type="scientific">Zea mays</name>
    <name type="common">Maize</name>
    <dbReference type="NCBI Taxonomy" id="4577"/>
    <lineage>
        <taxon>Eukaryota</taxon>
        <taxon>Viridiplantae</taxon>
        <taxon>Streptophyta</taxon>
        <taxon>Embryophyta</taxon>
        <taxon>Tracheophyta</taxon>
        <taxon>Spermatophyta</taxon>
        <taxon>Magnoliopsida</taxon>
        <taxon>Liliopsida</taxon>
        <taxon>Poales</taxon>
        <taxon>Poaceae</taxon>
        <taxon>PACMAD clade</taxon>
        <taxon>Panicoideae</taxon>
        <taxon>Andropogonodae</taxon>
        <taxon>Andropogoneae</taxon>
        <taxon>Tripsacinae</taxon>
        <taxon>Zea</taxon>
    </lineage>
</organism>
<dbReference type="eggNOG" id="ENOG502QRSF">
    <property type="taxonomic scope" value="Eukaryota"/>
</dbReference>
<protein>
    <submittedName>
        <fullName evidence="1">Uncharacterized protein</fullName>
    </submittedName>
</protein>
<dbReference type="EMBL" id="CM007647">
    <property type="protein sequence ID" value="ONL94896.1"/>
    <property type="molecule type" value="Genomic_DNA"/>
</dbReference>
<gene>
    <name evidence="1" type="ORF">ZEAMMB73_Zm00001d028179</name>
</gene>
<reference evidence="1" key="1">
    <citation type="submission" date="2015-12" db="EMBL/GenBank/DDBJ databases">
        <title>Update maize B73 reference genome by single molecule sequencing technologies.</title>
        <authorList>
            <consortium name="Maize Genome Sequencing Project"/>
            <person name="Ware D."/>
        </authorList>
    </citation>
    <scope>NUCLEOTIDE SEQUENCE [LARGE SCALE GENOMIC DNA]</scope>
    <source>
        <tissue evidence="1">Seedling</tissue>
    </source>
</reference>